<accession>A0AA36DXD1</accession>
<organism evidence="1 2">
    <name type="scientific">Lactuca saligna</name>
    <name type="common">Willowleaf lettuce</name>
    <dbReference type="NCBI Taxonomy" id="75948"/>
    <lineage>
        <taxon>Eukaryota</taxon>
        <taxon>Viridiplantae</taxon>
        <taxon>Streptophyta</taxon>
        <taxon>Embryophyta</taxon>
        <taxon>Tracheophyta</taxon>
        <taxon>Spermatophyta</taxon>
        <taxon>Magnoliopsida</taxon>
        <taxon>eudicotyledons</taxon>
        <taxon>Gunneridae</taxon>
        <taxon>Pentapetalae</taxon>
        <taxon>asterids</taxon>
        <taxon>campanulids</taxon>
        <taxon>Asterales</taxon>
        <taxon>Asteraceae</taxon>
        <taxon>Cichorioideae</taxon>
        <taxon>Cichorieae</taxon>
        <taxon>Lactucinae</taxon>
        <taxon>Lactuca</taxon>
    </lineage>
</organism>
<dbReference type="AlphaFoldDB" id="A0AA36DXD1"/>
<sequence length="163" mass="18838">MDVTEREARLKLENKKLLFPILMLKQIQSEAVDFMNQYWLEPVVSFKLQNTQDSQLDLLITPMAFKFLSFIKVANSPSTGNCVDQLLFAFYLKQMRLQYEIWSARKITTMKVIGPIETDSFQRQNSKLSKEVGTMDVDIVAVLRKKPFAVPKEAPDGFELLKL</sequence>
<evidence type="ECO:0000313" key="1">
    <source>
        <dbReference type="EMBL" id="CAI9275034.1"/>
    </source>
</evidence>
<dbReference type="Proteomes" id="UP001177003">
    <property type="component" value="Chromosome 3"/>
</dbReference>
<proteinExistence type="predicted"/>
<name>A0AA36DXD1_LACSI</name>
<evidence type="ECO:0000313" key="2">
    <source>
        <dbReference type="Proteomes" id="UP001177003"/>
    </source>
</evidence>
<protein>
    <submittedName>
        <fullName evidence="1">Uncharacterized protein</fullName>
    </submittedName>
</protein>
<reference evidence="1" key="1">
    <citation type="submission" date="2023-04" db="EMBL/GenBank/DDBJ databases">
        <authorList>
            <person name="Vijverberg K."/>
            <person name="Xiong W."/>
            <person name="Schranz E."/>
        </authorList>
    </citation>
    <scope>NUCLEOTIDE SEQUENCE</scope>
</reference>
<keyword evidence="2" id="KW-1185">Reference proteome</keyword>
<dbReference type="EMBL" id="OX465079">
    <property type="protein sequence ID" value="CAI9275034.1"/>
    <property type="molecule type" value="Genomic_DNA"/>
</dbReference>
<gene>
    <name evidence="1" type="ORF">LSALG_LOCUS15080</name>
</gene>